<dbReference type="RefSeq" id="WP_084113500.1">
    <property type="nucleotide sequence ID" value="NZ_FWXH01000002.1"/>
</dbReference>
<dbReference type="AlphaFoldDB" id="A0A1W1X0H0"/>
<dbReference type="EMBL" id="FWXH01000002">
    <property type="protein sequence ID" value="SMC17343.1"/>
    <property type="molecule type" value="Genomic_DNA"/>
</dbReference>
<dbReference type="OrthoDB" id="1708042at2"/>
<evidence type="ECO:0000313" key="1">
    <source>
        <dbReference type="EMBL" id="SMC17343.1"/>
    </source>
</evidence>
<dbReference type="Pfam" id="PF03698">
    <property type="entry name" value="UPF0180"/>
    <property type="match status" value="1"/>
</dbReference>
<dbReference type="InterPro" id="IPR005370">
    <property type="entry name" value="UPF0180"/>
</dbReference>
<keyword evidence="2" id="KW-1185">Reference proteome</keyword>
<evidence type="ECO:0000313" key="2">
    <source>
        <dbReference type="Proteomes" id="UP000192468"/>
    </source>
</evidence>
<accession>A0A1W1X0H0</accession>
<gene>
    <name evidence="1" type="ORF">SAMN02745134_00304</name>
</gene>
<organism evidence="1 2">
    <name type="scientific">Clostridium acidisoli DSM 12555</name>
    <dbReference type="NCBI Taxonomy" id="1121291"/>
    <lineage>
        <taxon>Bacteria</taxon>
        <taxon>Bacillati</taxon>
        <taxon>Bacillota</taxon>
        <taxon>Clostridia</taxon>
        <taxon>Eubacteriales</taxon>
        <taxon>Clostridiaceae</taxon>
        <taxon>Clostridium</taxon>
    </lineage>
</organism>
<sequence>MRCIGVEKGLQNVESFLRDRGYNVKEFDSSQSNDKVFINSVDFIVSTGEEKDFLGINNTNTKIPFISADGLTPEDVEEQIIRSK</sequence>
<reference evidence="1 2" key="1">
    <citation type="submission" date="2017-04" db="EMBL/GenBank/DDBJ databases">
        <authorList>
            <person name="Afonso C.L."/>
            <person name="Miller P.J."/>
            <person name="Scott M.A."/>
            <person name="Spackman E."/>
            <person name="Goraichik I."/>
            <person name="Dimitrov K.M."/>
            <person name="Suarez D.L."/>
            <person name="Swayne D.E."/>
        </authorList>
    </citation>
    <scope>NUCLEOTIDE SEQUENCE [LARGE SCALE GENOMIC DNA]</scope>
    <source>
        <strain evidence="1 2">DSM 12555</strain>
    </source>
</reference>
<proteinExistence type="predicted"/>
<dbReference type="STRING" id="1121291.SAMN02745134_00304"/>
<name>A0A1W1X0H0_9CLOT</name>
<protein>
    <submittedName>
        <fullName evidence="1">Uncharacterized protein family (UPF0180)</fullName>
    </submittedName>
</protein>
<dbReference type="Proteomes" id="UP000192468">
    <property type="component" value="Unassembled WGS sequence"/>
</dbReference>